<accession>A0A942DWY8</accession>
<comment type="caution">
    <text evidence="1">The sequence shown here is derived from an EMBL/GenBank/DDBJ whole genome shotgun (WGS) entry which is preliminary data.</text>
</comment>
<gene>
    <name evidence="1" type="ORF">KEU06_09355</name>
</gene>
<proteinExistence type="predicted"/>
<sequence>MAVHSLDTFGQPDGSTQIKDRTGALVATLDWDGEASAWKVTPDNDPIGFPRPAHFASRVAAEFWVLAYANELEATGH</sequence>
<dbReference type="EMBL" id="JAGWCR010000004">
    <property type="protein sequence ID" value="MBS3648811.1"/>
    <property type="molecule type" value="Genomic_DNA"/>
</dbReference>
<dbReference type="Proteomes" id="UP000680348">
    <property type="component" value="Unassembled WGS sequence"/>
</dbReference>
<keyword evidence="2" id="KW-1185">Reference proteome</keyword>
<name>A0A942DWY8_9HYPH</name>
<dbReference type="AlphaFoldDB" id="A0A942DWY8"/>
<organism evidence="1 2">
    <name type="scientific">Pseudaminobacter soli</name>
    <name type="common">ex Zhang et al. 2022</name>
    <dbReference type="NCBI Taxonomy" id="2831468"/>
    <lineage>
        <taxon>Bacteria</taxon>
        <taxon>Pseudomonadati</taxon>
        <taxon>Pseudomonadota</taxon>
        <taxon>Alphaproteobacteria</taxon>
        <taxon>Hyphomicrobiales</taxon>
        <taxon>Phyllobacteriaceae</taxon>
        <taxon>Pseudaminobacter</taxon>
    </lineage>
</organism>
<reference evidence="1" key="1">
    <citation type="submission" date="2021-04" db="EMBL/GenBank/DDBJ databases">
        <title>Pseudaminobacter soli sp. nov., isolated from paddy soil contaminated by heavy metals.</title>
        <authorList>
            <person name="Zhang K."/>
        </authorList>
    </citation>
    <scope>NUCLEOTIDE SEQUENCE</scope>
    <source>
        <strain evidence="1">19-2017</strain>
    </source>
</reference>
<dbReference type="RefSeq" id="WP_188254374.1">
    <property type="nucleotide sequence ID" value="NZ_JABVCF010000004.1"/>
</dbReference>
<evidence type="ECO:0000313" key="2">
    <source>
        <dbReference type="Proteomes" id="UP000680348"/>
    </source>
</evidence>
<protein>
    <submittedName>
        <fullName evidence="1">Uncharacterized protein</fullName>
    </submittedName>
</protein>
<evidence type="ECO:0000313" key="1">
    <source>
        <dbReference type="EMBL" id="MBS3648811.1"/>
    </source>
</evidence>